<feature type="compositionally biased region" description="Gly residues" evidence="1">
    <location>
        <begin position="126"/>
        <end position="139"/>
    </location>
</feature>
<dbReference type="RefSeq" id="WP_364600972.1">
    <property type="nucleotide sequence ID" value="NZ_JBFAQK010000079.1"/>
</dbReference>
<keyword evidence="4" id="KW-1185">Reference proteome</keyword>
<reference evidence="3 4" key="1">
    <citation type="submission" date="2024-06" db="EMBL/GenBank/DDBJ databases">
        <title>The Natural Products Discovery Center: Release of the First 8490 Sequenced Strains for Exploring Actinobacteria Biosynthetic Diversity.</title>
        <authorList>
            <person name="Kalkreuter E."/>
            <person name="Kautsar S.A."/>
            <person name="Yang D."/>
            <person name="Bader C.D."/>
            <person name="Teijaro C.N."/>
            <person name="Fluegel L."/>
            <person name="Davis C.M."/>
            <person name="Simpson J.R."/>
            <person name="Lauterbach L."/>
            <person name="Steele A.D."/>
            <person name="Gui C."/>
            <person name="Meng S."/>
            <person name="Li G."/>
            <person name="Viehrig K."/>
            <person name="Ye F."/>
            <person name="Su P."/>
            <person name="Kiefer A.F."/>
            <person name="Nichols A."/>
            <person name="Cepeda A.J."/>
            <person name="Yan W."/>
            <person name="Fan B."/>
            <person name="Jiang Y."/>
            <person name="Adhikari A."/>
            <person name="Zheng C.-J."/>
            <person name="Schuster L."/>
            <person name="Cowan T.M."/>
            <person name="Smanski M.J."/>
            <person name="Chevrette M.G."/>
            <person name="De Carvalho L.P.S."/>
            <person name="Shen B."/>
        </authorList>
    </citation>
    <scope>NUCLEOTIDE SEQUENCE [LARGE SCALE GENOMIC DNA]</scope>
    <source>
        <strain evidence="3 4">NPDC049344</strain>
    </source>
</reference>
<dbReference type="Proteomes" id="UP001552521">
    <property type="component" value="Unassembled WGS sequence"/>
</dbReference>
<keyword evidence="2" id="KW-0812">Transmembrane</keyword>
<evidence type="ECO:0000313" key="4">
    <source>
        <dbReference type="Proteomes" id="UP001552521"/>
    </source>
</evidence>
<protein>
    <recommendedName>
        <fullName evidence="5">DUF4232 domain-containing protein</fullName>
    </recommendedName>
</protein>
<evidence type="ECO:0008006" key="5">
    <source>
        <dbReference type="Google" id="ProtNLM"/>
    </source>
</evidence>
<keyword evidence="2" id="KW-1133">Transmembrane helix</keyword>
<feature type="compositionally biased region" description="Gly residues" evidence="1">
    <location>
        <begin position="88"/>
        <end position="120"/>
    </location>
</feature>
<organism evidence="3 4">
    <name type="scientific">Streptomyces kurssanovii</name>
    <dbReference type="NCBI Taxonomy" id="67312"/>
    <lineage>
        <taxon>Bacteria</taxon>
        <taxon>Bacillati</taxon>
        <taxon>Actinomycetota</taxon>
        <taxon>Actinomycetes</taxon>
        <taxon>Kitasatosporales</taxon>
        <taxon>Streptomycetaceae</taxon>
        <taxon>Streptomyces</taxon>
    </lineage>
</organism>
<accession>A0ABV3I3I9</accession>
<feature type="compositionally biased region" description="Gly residues" evidence="1">
    <location>
        <begin position="45"/>
        <end position="55"/>
    </location>
</feature>
<name>A0ABV3I3I9_9ACTN</name>
<comment type="caution">
    <text evidence="3">The sequence shown here is derived from an EMBL/GenBank/DDBJ whole genome shotgun (WGS) entry which is preliminary data.</text>
</comment>
<keyword evidence="2" id="KW-0472">Membrane</keyword>
<evidence type="ECO:0000256" key="2">
    <source>
        <dbReference type="SAM" id="Phobius"/>
    </source>
</evidence>
<dbReference type="EMBL" id="JBFAQK010000079">
    <property type="protein sequence ID" value="MEV4685427.1"/>
    <property type="molecule type" value="Genomic_DNA"/>
</dbReference>
<gene>
    <name evidence="3" type="ORF">AB0K36_32200</name>
</gene>
<proteinExistence type="predicted"/>
<evidence type="ECO:0000313" key="3">
    <source>
        <dbReference type="EMBL" id="MEV4685427.1"/>
    </source>
</evidence>
<evidence type="ECO:0000256" key="1">
    <source>
        <dbReference type="SAM" id="MobiDB-lite"/>
    </source>
</evidence>
<feature type="transmembrane region" description="Helical" evidence="2">
    <location>
        <begin position="21"/>
        <end position="39"/>
    </location>
</feature>
<feature type="region of interest" description="Disordered" evidence="1">
    <location>
        <begin position="45"/>
        <end position="149"/>
    </location>
</feature>
<sequence>MGSLRNPIGPLPSSIYWRRRAVAASLVALIAVLIVWAVGSAGEGGGGDDGKGAGGTSPAPSITPGPGQSGPAISEQPGGRDESDAGADNGGSTSGGSGGSSGTGASSGGASGGATNGTTGGSADSGTGGGAGTAGGGSAGRPVPAGSTLPDCAPGALKLTLRSAKVAYEPGENPSFRLVVSNSSATTCKADFGPKAAVFTVTDAEDESVWSTKDCPRPAGSRLLQVPANSTITHTVEWDRKRSAPQCATPPAGAVGPGTYLVEATFPGATVLPASFRLDKV</sequence>